<dbReference type="PROSITE" id="PS50294">
    <property type="entry name" value="WD_REPEATS_REGION"/>
    <property type="match status" value="9"/>
</dbReference>
<dbReference type="InterPro" id="IPR049945">
    <property type="entry name" value="AAA_22"/>
</dbReference>
<name>A0A2K8U9U7_9GAMM</name>
<reference evidence="5 6" key="1">
    <citation type="submission" date="2017-03" db="EMBL/GenBank/DDBJ databases">
        <title>Complete genome sequence of Candidatus 'Thiodictyon syntrophicum' sp. nov. strain Cad16T, a photolithoautotroph purple sulfur bacterium isolated from an alpine meromictic lake.</title>
        <authorList>
            <person name="Luedin S.M."/>
            <person name="Pothier J.F."/>
            <person name="Danza F."/>
            <person name="Storelli N."/>
            <person name="Wittwer M."/>
            <person name="Tonolla M."/>
        </authorList>
    </citation>
    <scope>NUCLEOTIDE SEQUENCE [LARGE SCALE GENOMIC DNA]</scope>
    <source>
        <strain evidence="5 6">Cad16T</strain>
    </source>
</reference>
<dbReference type="CDD" id="cd00200">
    <property type="entry name" value="WD40"/>
    <property type="match status" value="2"/>
</dbReference>
<dbReference type="SMART" id="SM00320">
    <property type="entry name" value="WD40"/>
    <property type="match status" value="14"/>
</dbReference>
<dbReference type="InterPro" id="IPR011044">
    <property type="entry name" value="Quino_amine_DH_bsu"/>
</dbReference>
<feature type="repeat" description="WD" evidence="3">
    <location>
        <begin position="133"/>
        <end position="174"/>
    </location>
</feature>
<feature type="repeat" description="WD" evidence="3">
    <location>
        <begin position="624"/>
        <end position="646"/>
    </location>
</feature>
<dbReference type="PROSITE" id="PS50082">
    <property type="entry name" value="WD_REPEATS_2"/>
    <property type="match status" value="13"/>
</dbReference>
<evidence type="ECO:0000259" key="4">
    <source>
        <dbReference type="Pfam" id="PF13401"/>
    </source>
</evidence>
<dbReference type="GO" id="GO:0016887">
    <property type="term" value="F:ATP hydrolysis activity"/>
    <property type="evidence" value="ECO:0007669"/>
    <property type="project" value="InterPro"/>
</dbReference>
<dbReference type="Proteomes" id="UP000232638">
    <property type="component" value="Chromosome"/>
</dbReference>
<feature type="repeat" description="WD" evidence="3">
    <location>
        <begin position="441"/>
        <end position="482"/>
    </location>
</feature>
<dbReference type="Gene3D" id="2.130.10.10">
    <property type="entry name" value="YVTN repeat-like/Quinoprotein amine dehydrogenase"/>
    <property type="match status" value="6"/>
</dbReference>
<dbReference type="PANTHER" id="PTHR19848">
    <property type="entry name" value="WD40 REPEAT PROTEIN"/>
    <property type="match status" value="1"/>
</dbReference>
<accession>A0A2K8U9U7</accession>
<feature type="repeat" description="WD" evidence="3">
    <location>
        <begin position="201"/>
        <end position="223"/>
    </location>
</feature>
<dbReference type="Gene3D" id="3.40.50.300">
    <property type="entry name" value="P-loop containing nucleotide triphosphate hydrolases"/>
    <property type="match status" value="1"/>
</dbReference>
<dbReference type="InterPro" id="IPR020472">
    <property type="entry name" value="WD40_PAC1"/>
</dbReference>
<dbReference type="SUPFAM" id="SSF52540">
    <property type="entry name" value="P-loop containing nucleoside triphosphate hydrolases"/>
    <property type="match status" value="1"/>
</dbReference>
<dbReference type="PRINTS" id="PR00320">
    <property type="entry name" value="GPROTEINBRPT"/>
</dbReference>
<evidence type="ECO:0000256" key="3">
    <source>
        <dbReference type="PROSITE-ProRule" id="PRU00221"/>
    </source>
</evidence>
<evidence type="ECO:0000313" key="6">
    <source>
        <dbReference type="Proteomes" id="UP000232638"/>
    </source>
</evidence>
<dbReference type="PROSITE" id="PS00678">
    <property type="entry name" value="WD_REPEATS_1"/>
    <property type="match status" value="1"/>
</dbReference>
<dbReference type="PANTHER" id="PTHR19848:SF8">
    <property type="entry name" value="F-BOX AND WD REPEAT DOMAIN CONTAINING 7"/>
    <property type="match status" value="1"/>
</dbReference>
<feature type="repeat" description="WD" evidence="3">
    <location>
        <begin position="273"/>
        <end position="314"/>
    </location>
</feature>
<dbReference type="SUPFAM" id="SSF50960">
    <property type="entry name" value="TolB, C-terminal domain"/>
    <property type="match status" value="1"/>
</dbReference>
<dbReference type="OrthoDB" id="6195244at2"/>
<dbReference type="InterPro" id="IPR019775">
    <property type="entry name" value="WD40_repeat_CS"/>
</dbReference>
<feature type="repeat" description="WD" evidence="3">
    <location>
        <begin position="398"/>
        <end position="440"/>
    </location>
</feature>
<sequence length="1493" mass="159668">MSRAGGLWRRLGLGWWGLLLLCLARGLAAGDFLPLVAEGEVIDDPEGVIAGIMPQEVVSAVAFSPDGRLLASGSGDVVYLWDPATGAAVRTLEGDGYSVTAVAFSPDGRLLASASRDRVRLWDPATGALVRALERYQETDEAITFSPDGRVLAGASRDGTVRLWDPATGACLGQDCTVYTEPTEGPIGFDVLRVVYVEVKVAFSPDGDQLVSVSDDGTVWLWSPATGAPKGAVWQREVTAVAFSPDGRLLASTSAGTSVRQWELTTGPTVRNLAGDNAPVGAIAFSPDGRLLAGASRDNTVRLWDPATGAAVRTLEGHGSSVTVVAFSPDGRLIASASRDMVSLWDPATGAVVRTLEGHGDWVNAVAFSPDGRLLASASGVNPVCLWDPATAAVVRTLEGHGDWVTGVAFSPDGRLLASSASYDNAVRLWDSATGAAVRSLEGHGNQVTAVAFSPDGRRLASASEDNTVRLWDPATGVAVRTLEGHGDVVNAVAFSPDGRRLASASDDNTVRLWDPATGGAVRILEGSPYYGDPHLRERGKDEVKAIAFSPHGRLLASASWDETVRLWDPATGAVVRTLKKQGEMVAFSPDGRLLASASDNTVRLWDLATGAAVRTLEGHGDWVAFSPDGRLLASTSGDKTVRLWDPKSGVCNAILASGRDGAWVACRPAEGRCWRHDNGSLLVRKGANGLLTPVPPPAGAEPARLEFYALERGRPVSDLATGDGRSTEVSVRIVNQGSVPAYWLRIRQARDLGDPLLYIPPPVHPRLDPGQSVDLTGQVSYLAAWTDPQAHTGRLRLQLDHAHGTAGAVEVPIRATAPGIVVAAEPELVPGDAPAVSVRLRNGGGQDLEQAEVRAHLTGLAADLPRQSQPLVKAGADLPLSFALPKGARVDKDSRLTLVVDERSYPPHDWTFADRPIRLPTPPWQLYAGLAALVLTLSALLWSLRQYTHPLTRRLAADPAALAGLGLGQLERARTLLRRTRRLGAVLAAGGVQGRWLDRAIRFRGESPEGQVRWLAERLGAGWQRLEGLGDGGAMEHFELTLGDGFPLNLNACRVAFPPADWPAQDVLTLLGTGGDRPCLVLGRDPDQCADLSRRCRSPETWWVAPQDGELSALLLAAEPVDTFARLIARYVKVARISPYQTSLGVRKESGFFGRTRILSDILNRGDLANYLLVGGRQLGKSSLLLALQRRFDGRKGVDCRYLSVGQASMESRLAAALGLPMATPLQDLLRQLAQVPPGTRRVLLLDEADAFVAADAARGYACLNGFRSLSDEGRCHFILAGFWSLYRSASFDYQSPIKNFAETIQIGALEPEACRDLVTKPMAALGLTYADTGMVERILERTGGRANLIAILCDQMLQGLGLAQRVLDDSDLERALTSGSLRSALEGWGELTADPAAARLDRVIVYGLIGRERFRLADVLDLLGGLQVAPESIKESLTRLELAFLVGREGDGYRWQVPLWRDLVLAQEPARMLGQELDQGRAHRQAGPPGA</sequence>
<dbReference type="Pfam" id="PF13401">
    <property type="entry name" value="AAA_22"/>
    <property type="match status" value="1"/>
</dbReference>
<feature type="repeat" description="WD" evidence="3">
    <location>
        <begin position="537"/>
        <end position="578"/>
    </location>
</feature>
<evidence type="ECO:0000256" key="2">
    <source>
        <dbReference type="ARBA" id="ARBA00022737"/>
    </source>
</evidence>
<dbReference type="InterPro" id="IPR001680">
    <property type="entry name" value="WD40_rpt"/>
</dbReference>
<evidence type="ECO:0000313" key="5">
    <source>
        <dbReference type="EMBL" id="AUB82352.1"/>
    </source>
</evidence>
<dbReference type="InterPro" id="IPR036322">
    <property type="entry name" value="WD40_repeat_dom_sf"/>
</dbReference>
<feature type="repeat" description="WD" evidence="3">
    <location>
        <begin position="483"/>
        <end position="524"/>
    </location>
</feature>
<keyword evidence="1 3" id="KW-0853">WD repeat</keyword>
<dbReference type="InterPro" id="IPR027417">
    <property type="entry name" value="P-loop_NTPase"/>
</dbReference>
<dbReference type="EMBL" id="CP020370">
    <property type="protein sequence ID" value="AUB82352.1"/>
    <property type="molecule type" value="Genomic_DNA"/>
</dbReference>
<proteinExistence type="predicted"/>
<dbReference type="RefSeq" id="WP_100920085.1">
    <property type="nucleotide sequence ID" value="NZ_CP020370.1"/>
</dbReference>
<gene>
    <name evidence="5" type="ORF">THSYN_16295</name>
</gene>
<evidence type="ECO:0000256" key="1">
    <source>
        <dbReference type="ARBA" id="ARBA00022574"/>
    </source>
</evidence>
<protein>
    <recommendedName>
        <fullName evidence="4">ORC1/DEAH AAA+ ATPase domain-containing protein</fullName>
    </recommendedName>
</protein>
<feature type="repeat" description="WD" evidence="3">
    <location>
        <begin position="586"/>
        <end position="616"/>
    </location>
</feature>
<feature type="repeat" description="WD" evidence="3">
    <location>
        <begin position="92"/>
        <end position="132"/>
    </location>
</feature>
<dbReference type="InterPro" id="IPR015943">
    <property type="entry name" value="WD40/YVTN_repeat-like_dom_sf"/>
</dbReference>
<dbReference type="SUPFAM" id="SSF50978">
    <property type="entry name" value="WD40 repeat-like"/>
    <property type="match status" value="1"/>
</dbReference>
<organism evidence="5 6">
    <name type="scientific">Candidatus Thiodictyon syntrophicum</name>
    <dbReference type="NCBI Taxonomy" id="1166950"/>
    <lineage>
        <taxon>Bacteria</taxon>
        <taxon>Pseudomonadati</taxon>
        <taxon>Pseudomonadota</taxon>
        <taxon>Gammaproteobacteria</taxon>
        <taxon>Chromatiales</taxon>
        <taxon>Chromatiaceae</taxon>
        <taxon>Thiodictyon</taxon>
    </lineage>
</organism>
<dbReference type="SUPFAM" id="SSF50969">
    <property type="entry name" value="YVTN repeat-like/Quinoprotein amine dehydrogenase"/>
    <property type="match status" value="1"/>
</dbReference>
<feature type="repeat" description="WD" evidence="3">
    <location>
        <begin position="356"/>
        <end position="397"/>
    </location>
</feature>
<keyword evidence="2" id="KW-0677">Repeat</keyword>
<feature type="repeat" description="WD" evidence="3">
    <location>
        <begin position="238"/>
        <end position="272"/>
    </location>
</feature>
<keyword evidence="6" id="KW-1185">Reference proteome</keyword>
<feature type="domain" description="ORC1/DEAH AAA+ ATPase" evidence="4">
    <location>
        <begin position="1172"/>
        <end position="1283"/>
    </location>
</feature>
<feature type="repeat" description="WD" evidence="3">
    <location>
        <begin position="315"/>
        <end position="355"/>
    </location>
</feature>
<dbReference type="Pfam" id="PF00400">
    <property type="entry name" value="WD40"/>
    <property type="match status" value="14"/>
</dbReference>
<dbReference type="KEGG" id="tsy:THSYN_16295"/>